<evidence type="ECO:0000256" key="2">
    <source>
        <dbReference type="ARBA" id="ARBA00001946"/>
    </source>
</evidence>
<dbReference type="Gene3D" id="3.90.79.10">
    <property type="entry name" value="Nucleoside Triphosphate Pyrophosphohydrolase"/>
    <property type="match status" value="1"/>
</dbReference>
<proteinExistence type="predicted"/>
<evidence type="ECO:0000256" key="6">
    <source>
        <dbReference type="ARBA" id="ARBA00023211"/>
    </source>
</evidence>
<dbReference type="InterPro" id="IPR000086">
    <property type="entry name" value="NUDIX_hydrolase_dom"/>
</dbReference>
<evidence type="ECO:0000259" key="7">
    <source>
        <dbReference type="PROSITE" id="PS51462"/>
    </source>
</evidence>
<keyword evidence="4" id="KW-0378">Hydrolase</keyword>
<organism evidence="8">
    <name type="scientific">Desulfomonile tiedjei</name>
    <dbReference type="NCBI Taxonomy" id="2358"/>
    <lineage>
        <taxon>Bacteria</taxon>
        <taxon>Pseudomonadati</taxon>
        <taxon>Thermodesulfobacteriota</taxon>
        <taxon>Desulfomonilia</taxon>
        <taxon>Desulfomonilales</taxon>
        <taxon>Desulfomonilaceae</taxon>
        <taxon>Desulfomonile</taxon>
    </lineage>
</organism>
<dbReference type="GO" id="GO:0010945">
    <property type="term" value="F:coenzyme A diphosphatase activity"/>
    <property type="evidence" value="ECO:0007669"/>
    <property type="project" value="InterPro"/>
</dbReference>
<evidence type="ECO:0000313" key="8">
    <source>
        <dbReference type="EMBL" id="HGH60538.1"/>
    </source>
</evidence>
<protein>
    <submittedName>
        <fullName evidence="8">CoA pyrophosphatase</fullName>
    </submittedName>
</protein>
<dbReference type="PROSITE" id="PS51462">
    <property type="entry name" value="NUDIX"/>
    <property type="match status" value="1"/>
</dbReference>
<dbReference type="CDD" id="cd03426">
    <property type="entry name" value="NUDIX_CoAse_Nudt7"/>
    <property type="match status" value="1"/>
</dbReference>
<name>A0A7C4AR18_9BACT</name>
<dbReference type="AlphaFoldDB" id="A0A7C4AR18"/>
<evidence type="ECO:0000256" key="1">
    <source>
        <dbReference type="ARBA" id="ARBA00001936"/>
    </source>
</evidence>
<dbReference type="EMBL" id="DTGT01000141">
    <property type="protein sequence ID" value="HGH60538.1"/>
    <property type="molecule type" value="Genomic_DNA"/>
</dbReference>
<dbReference type="InterPro" id="IPR045121">
    <property type="entry name" value="CoAse"/>
</dbReference>
<dbReference type="Pfam" id="PF00293">
    <property type="entry name" value="NUDIX"/>
    <property type="match status" value="1"/>
</dbReference>
<dbReference type="PANTHER" id="PTHR12992:SF11">
    <property type="entry name" value="MITOCHONDRIAL COENZYME A DIPHOSPHATASE NUDT8"/>
    <property type="match status" value="1"/>
</dbReference>
<reference evidence="8" key="1">
    <citation type="journal article" date="2020" name="mSystems">
        <title>Genome- and Community-Level Interaction Insights into Carbon Utilization and Element Cycling Functions of Hydrothermarchaeota in Hydrothermal Sediment.</title>
        <authorList>
            <person name="Zhou Z."/>
            <person name="Liu Y."/>
            <person name="Xu W."/>
            <person name="Pan J."/>
            <person name="Luo Z.H."/>
            <person name="Li M."/>
        </authorList>
    </citation>
    <scope>NUCLEOTIDE SEQUENCE [LARGE SCALE GENOMIC DNA]</scope>
    <source>
        <strain evidence="8">SpSt-769</strain>
    </source>
</reference>
<dbReference type="PANTHER" id="PTHR12992">
    <property type="entry name" value="NUDIX HYDROLASE"/>
    <property type="match status" value="1"/>
</dbReference>
<evidence type="ECO:0000256" key="3">
    <source>
        <dbReference type="ARBA" id="ARBA00022723"/>
    </source>
</evidence>
<comment type="caution">
    <text evidence="8">The sequence shown here is derived from an EMBL/GenBank/DDBJ whole genome shotgun (WGS) entry which is preliminary data.</text>
</comment>
<sequence>MNAAFKHEKDWEFADRLQRALQMRSKKRLSPNGVVQAAVLVPLFRQDEHVKVLLTKRSELVEHHKGEISFPGGKLDDSDPDFLSCALRETWEEIGVSPQDVSILGELDDFYTVATGFLVVPFVGFIPYPYRFQASPREIDELLGVPLEVFLDPGRREESTIVLDSRPVPIISYHWEGHTIWGATARILQHFSEIISNIRRQR</sequence>
<dbReference type="InterPro" id="IPR015797">
    <property type="entry name" value="NUDIX_hydrolase-like_dom_sf"/>
</dbReference>
<dbReference type="SUPFAM" id="SSF55811">
    <property type="entry name" value="Nudix"/>
    <property type="match status" value="1"/>
</dbReference>
<gene>
    <name evidence="8" type="ORF">ENV54_04480</name>
</gene>
<keyword evidence="3" id="KW-0479">Metal-binding</keyword>
<evidence type="ECO:0000256" key="5">
    <source>
        <dbReference type="ARBA" id="ARBA00022842"/>
    </source>
</evidence>
<comment type="cofactor">
    <cofactor evidence="1">
        <name>Mn(2+)</name>
        <dbReference type="ChEBI" id="CHEBI:29035"/>
    </cofactor>
</comment>
<comment type="cofactor">
    <cofactor evidence="2">
        <name>Mg(2+)</name>
        <dbReference type="ChEBI" id="CHEBI:18420"/>
    </cofactor>
</comment>
<dbReference type="GO" id="GO:0046872">
    <property type="term" value="F:metal ion binding"/>
    <property type="evidence" value="ECO:0007669"/>
    <property type="project" value="UniProtKB-KW"/>
</dbReference>
<keyword evidence="5" id="KW-0460">Magnesium</keyword>
<accession>A0A7C4AR18</accession>
<feature type="domain" description="Nudix hydrolase" evidence="7">
    <location>
        <begin position="34"/>
        <end position="167"/>
    </location>
</feature>
<keyword evidence="6" id="KW-0464">Manganese</keyword>
<evidence type="ECO:0000256" key="4">
    <source>
        <dbReference type="ARBA" id="ARBA00022801"/>
    </source>
</evidence>